<proteinExistence type="predicted"/>
<dbReference type="Gene3D" id="3.30.300.160">
    <property type="entry name" value="Type II secretion system, protein E, N-terminal domain"/>
    <property type="match status" value="1"/>
</dbReference>
<reference evidence="2" key="1">
    <citation type="journal article" date="2014" name="Front. Microbiol.">
        <title>High frequency of phylogenetically diverse reductive dehalogenase-homologous genes in deep subseafloor sedimentary metagenomes.</title>
        <authorList>
            <person name="Kawai M."/>
            <person name="Futagami T."/>
            <person name="Toyoda A."/>
            <person name="Takaki Y."/>
            <person name="Nishi S."/>
            <person name="Hori S."/>
            <person name="Arai W."/>
            <person name="Tsubouchi T."/>
            <person name="Morono Y."/>
            <person name="Uchiyama I."/>
            <person name="Ito T."/>
            <person name="Fujiyama A."/>
            <person name="Inagaki F."/>
            <person name="Takami H."/>
        </authorList>
    </citation>
    <scope>NUCLEOTIDE SEQUENCE</scope>
    <source>
        <strain evidence="2">Expedition CK06-06</strain>
    </source>
</reference>
<evidence type="ECO:0000259" key="1">
    <source>
        <dbReference type="Pfam" id="PF05157"/>
    </source>
</evidence>
<feature type="non-terminal residue" evidence="2">
    <location>
        <position position="121"/>
    </location>
</feature>
<evidence type="ECO:0000313" key="2">
    <source>
        <dbReference type="EMBL" id="GAG27292.1"/>
    </source>
</evidence>
<dbReference type="EMBL" id="BARS01034950">
    <property type="protein sequence ID" value="GAG27292.1"/>
    <property type="molecule type" value="Genomic_DNA"/>
</dbReference>
<gene>
    <name evidence="2" type="ORF">S01H1_53921</name>
</gene>
<dbReference type="SUPFAM" id="SSF160246">
    <property type="entry name" value="EspE N-terminal domain-like"/>
    <property type="match status" value="1"/>
</dbReference>
<accession>X0WVQ9</accession>
<organism evidence="2">
    <name type="scientific">marine sediment metagenome</name>
    <dbReference type="NCBI Taxonomy" id="412755"/>
    <lineage>
        <taxon>unclassified sequences</taxon>
        <taxon>metagenomes</taxon>
        <taxon>ecological metagenomes</taxon>
    </lineage>
</organism>
<protein>
    <recommendedName>
        <fullName evidence="1">Type II secretion system protein GspE N-terminal domain-containing protein</fullName>
    </recommendedName>
</protein>
<dbReference type="InterPro" id="IPR007831">
    <property type="entry name" value="T2SS_GspE_N"/>
</dbReference>
<sequence length="121" mass="13814">MSFAKVLLQRGKITREQYEEAKALRKSPGDRIERILIDKGYADERDVLEIIGEQLSIPVVNLDEIEIDQDLLGLIPSKLVHRCCLFPIDRKNGSIRVATSNPFDLYAFDELRMLTGTKIEP</sequence>
<dbReference type="InterPro" id="IPR037257">
    <property type="entry name" value="T2SS_E_N_sf"/>
</dbReference>
<feature type="domain" description="Type II secretion system protein GspE N-terminal" evidence="1">
    <location>
        <begin position="55"/>
        <end position="121"/>
    </location>
</feature>
<dbReference type="AlphaFoldDB" id="X0WVQ9"/>
<dbReference type="Pfam" id="PF05157">
    <property type="entry name" value="MshEN"/>
    <property type="match status" value="1"/>
</dbReference>
<name>X0WVQ9_9ZZZZ</name>
<comment type="caution">
    <text evidence="2">The sequence shown here is derived from an EMBL/GenBank/DDBJ whole genome shotgun (WGS) entry which is preliminary data.</text>
</comment>